<dbReference type="AlphaFoldDB" id="A0A2P9HMB9"/>
<organism evidence="2 3">
    <name type="scientific">Ochrobactrum soli</name>
    <dbReference type="NCBI Taxonomy" id="2448455"/>
    <lineage>
        <taxon>Bacteria</taxon>
        <taxon>Pseudomonadati</taxon>
        <taxon>Pseudomonadota</taxon>
        <taxon>Alphaproteobacteria</taxon>
        <taxon>Hyphomicrobiales</taxon>
        <taxon>Brucellaceae</taxon>
        <taxon>Brucella/Ochrobactrum group</taxon>
        <taxon>Ochrobactrum</taxon>
    </lineage>
</organism>
<protein>
    <submittedName>
        <fullName evidence="2">Mlr0777 protein</fullName>
    </submittedName>
</protein>
<dbReference type="EMBL" id="OOFM01000005">
    <property type="protein sequence ID" value="SPL65262.1"/>
    <property type="molecule type" value="Genomic_DNA"/>
</dbReference>
<keyword evidence="1" id="KW-0732">Signal</keyword>
<reference evidence="3" key="1">
    <citation type="submission" date="2017-12" db="EMBL/GenBank/DDBJ databases">
        <authorList>
            <person name="Diaz M."/>
        </authorList>
    </citation>
    <scope>NUCLEOTIDE SEQUENCE [LARGE SCALE GENOMIC DNA]</scope>
    <source>
        <strain evidence="3">FI11154</strain>
    </source>
</reference>
<dbReference type="Proteomes" id="UP000246073">
    <property type="component" value="Unassembled WGS sequence"/>
</dbReference>
<feature type="chain" id="PRO_5015148908" evidence="1">
    <location>
        <begin position="24"/>
        <end position="177"/>
    </location>
</feature>
<gene>
    <name evidence="2" type="ORF">OHAE_1129</name>
</gene>
<evidence type="ECO:0000256" key="1">
    <source>
        <dbReference type="SAM" id="SignalP"/>
    </source>
</evidence>
<sequence>MKNCIAACLTLLPVSLSAAPVLAADKDKQFFQTIEGQWSGPGEIVAGKYKGTKFVCNLAGTTPDDAVGMTLDGSCRVGVFSQPMKATVTRVGSGYSGKFNDGSEGKGLDVTSGSVSGNKMVFGLNRKQLNGAMLARISDQNTMNVTVSVRVEKELVPVIGMSLKRIDNVAVGSIAKN</sequence>
<accession>A0A2P9HMB9</accession>
<feature type="signal peptide" evidence="1">
    <location>
        <begin position="1"/>
        <end position="23"/>
    </location>
</feature>
<evidence type="ECO:0000313" key="3">
    <source>
        <dbReference type="Proteomes" id="UP000246073"/>
    </source>
</evidence>
<dbReference type="RefSeq" id="WP_109368935.1">
    <property type="nucleotide sequence ID" value="NZ_OOFM01000005.1"/>
</dbReference>
<evidence type="ECO:0000313" key="2">
    <source>
        <dbReference type="EMBL" id="SPL65262.1"/>
    </source>
</evidence>
<proteinExistence type="predicted"/>
<name>A0A2P9HMB9_9HYPH</name>